<evidence type="ECO:0000256" key="7">
    <source>
        <dbReference type="ARBA" id="ARBA00023136"/>
    </source>
</evidence>
<dbReference type="PRINTS" id="PR00449">
    <property type="entry name" value="RASTRNSFRMNG"/>
</dbReference>
<feature type="domain" description="Wings apart-like protein C-terminal" evidence="14">
    <location>
        <begin position="314"/>
        <end position="651"/>
    </location>
</feature>
<dbReference type="NCBIfam" id="TIGR00231">
    <property type="entry name" value="small_GTP"/>
    <property type="match status" value="1"/>
</dbReference>
<dbReference type="GO" id="GO:0003924">
    <property type="term" value="F:GTPase activity"/>
    <property type="evidence" value="ECO:0007669"/>
    <property type="project" value="InterPro"/>
</dbReference>
<feature type="compositionally biased region" description="Polar residues" evidence="13">
    <location>
        <begin position="253"/>
        <end position="264"/>
    </location>
</feature>
<dbReference type="InterPro" id="IPR022771">
    <property type="entry name" value="WAPL_C"/>
</dbReference>
<evidence type="ECO:0000313" key="15">
    <source>
        <dbReference type="EMBL" id="PWI65263.1"/>
    </source>
</evidence>
<dbReference type="InterPro" id="IPR005225">
    <property type="entry name" value="Small_GTP-bd"/>
</dbReference>
<keyword evidence="5" id="KW-0460">Magnesium</keyword>
<dbReference type="InterPro" id="IPR001806">
    <property type="entry name" value="Small_GTPase"/>
</dbReference>
<dbReference type="GO" id="GO:0046872">
    <property type="term" value="F:metal ion binding"/>
    <property type="evidence" value="ECO:0007669"/>
    <property type="project" value="UniProtKB-KW"/>
</dbReference>
<reference evidence="15 16" key="1">
    <citation type="journal article" date="2016" name="Front. Microbiol.">
        <title>Genome and transcriptome sequences reveal the specific parasitism of the nematophagous Purpureocillium lilacinum 36-1.</title>
        <authorList>
            <person name="Xie J."/>
            <person name="Li S."/>
            <person name="Mo C."/>
            <person name="Xiao X."/>
            <person name="Peng D."/>
            <person name="Wang G."/>
            <person name="Xiao Y."/>
        </authorList>
    </citation>
    <scope>NUCLEOTIDE SEQUENCE [LARGE SCALE GENOMIC DNA]</scope>
    <source>
        <strain evidence="15 16">36-1</strain>
    </source>
</reference>
<keyword evidence="3" id="KW-0547">Nucleotide-binding</keyword>
<keyword evidence="4" id="KW-0378">Hydrolase</keyword>
<proteinExistence type="inferred from homology"/>
<protein>
    <recommendedName>
        <fullName evidence="14">Wings apart-like protein C-terminal domain-containing protein</fullName>
    </recommendedName>
</protein>
<dbReference type="GO" id="GO:0012505">
    <property type="term" value="C:endomembrane system"/>
    <property type="evidence" value="ECO:0007669"/>
    <property type="project" value="UniProtKB-SubCell"/>
</dbReference>
<accession>A0A2U3DSN2</accession>
<dbReference type="CDD" id="cd04137">
    <property type="entry name" value="RheB"/>
    <property type="match status" value="1"/>
</dbReference>
<dbReference type="InterPro" id="IPR027417">
    <property type="entry name" value="P-loop_NTPase"/>
</dbReference>
<dbReference type="GO" id="GO:0007165">
    <property type="term" value="P:signal transduction"/>
    <property type="evidence" value="ECO:0007669"/>
    <property type="project" value="InterPro"/>
</dbReference>
<dbReference type="GO" id="GO:0005525">
    <property type="term" value="F:GTP binding"/>
    <property type="evidence" value="ECO:0007669"/>
    <property type="project" value="UniProtKB-KW"/>
</dbReference>
<organism evidence="15 16">
    <name type="scientific">Purpureocillium lilacinum</name>
    <name type="common">Paecilomyces lilacinus</name>
    <dbReference type="NCBI Taxonomy" id="33203"/>
    <lineage>
        <taxon>Eukaryota</taxon>
        <taxon>Fungi</taxon>
        <taxon>Dikarya</taxon>
        <taxon>Ascomycota</taxon>
        <taxon>Pezizomycotina</taxon>
        <taxon>Sordariomycetes</taxon>
        <taxon>Hypocreomycetidae</taxon>
        <taxon>Hypocreales</taxon>
        <taxon>Ophiocordycipitaceae</taxon>
        <taxon>Purpureocillium</taxon>
    </lineage>
</organism>
<evidence type="ECO:0000256" key="5">
    <source>
        <dbReference type="ARBA" id="ARBA00022842"/>
    </source>
</evidence>
<comment type="similarity">
    <text evidence="10">Belongs to the small GTPase superfamily. Rheb family.</text>
</comment>
<dbReference type="PANTHER" id="PTHR24070">
    <property type="entry name" value="RAS, DI-RAS, AND RHEB FAMILY MEMBERS OF SMALL GTPASE SUPERFAMILY"/>
    <property type="match status" value="1"/>
</dbReference>
<dbReference type="FunFam" id="3.40.50.300:FF:000273">
    <property type="entry name" value="GTP-binding protein Rheb homolog"/>
    <property type="match status" value="1"/>
</dbReference>
<name>A0A2U3DSN2_PURLI</name>
<dbReference type="InterPro" id="IPR020849">
    <property type="entry name" value="Small_GTPase_Ras-type"/>
</dbReference>
<dbReference type="PROSITE" id="PS51419">
    <property type="entry name" value="RAB"/>
    <property type="match status" value="1"/>
</dbReference>
<keyword evidence="6" id="KW-0342">GTP-binding</keyword>
<feature type="region of interest" description="Disordered" evidence="13">
    <location>
        <begin position="844"/>
        <end position="867"/>
    </location>
</feature>
<dbReference type="PROSITE" id="PS51420">
    <property type="entry name" value="RHO"/>
    <property type="match status" value="1"/>
</dbReference>
<dbReference type="SMART" id="SM00174">
    <property type="entry name" value="RHO"/>
    <property type="match status" value="1"/>
</dbReference>
<evidence type="ECO:0000256" key="13">
    <source>
        <dbReference type="SAM" id="MobiDB-lite"/>
    </source>
</evidence>
<evidence type="ECO:0000256" key="11">
    <source>
        <dbReference type="ARBA" id="ARBA00046278"/>
    </source>
</evidence>
<evidence type="ECO:0000256" key="4">
    <source>
        <dbReference type="ARBA" id="ARBA00022801"/>
    </source>
</evidence>
<evidence type="ECO:0000256" key="2">
    <source>
        <dbReference type="ARBA" id="ARBA00022723"/>
    </source>
</evidence>
<dbReference type="Gene3D" id="3.40.50.300">
    <property type="entry name" value="P-loop containing nucleotide triphosphate hydrolases"/>
    <property type="match status" value="1"/>
</dbReference>
<dbReference type="EMBL" id="LCWV01000035">
    <property type="protein sequence ID" value="PWI65263.1"/>
    <property type="molecule type" value="Genomic_DNA"/>
</dbReference>
<feature type="compositionally biased region" description="Basic and acidic residues" evidence="13">
    <location>
        <begin position="227"/>
        <end position="242"/>
    </location>
</feature>
<dbReference type="Proteomes" id="UP000245956">
    <property type="component" value="Unassembled WGS sequence"/>
</dbReference>
<feature type="region of interest" description="Disordered" evidence="13">
    <location>
        <begin position="1"/>
        <end position="309"/>
    </location>
</feature>
<dbReference type="Pfam" id="PF07814">
    <property type="entry name" value="WAPL"/>
    <property type="match status" value="1"/>
</dbReference>
<comment type="caution">
    <text evidence="15">The sequence shown here is derived from an EMBL/GenBank/DDBJ whole genome shotgun (WGS) entry which is preliminary data.</text>
</comment>
<feature type="compositionally biased region" description="Basic and acidic residues" evidence="13">
    <location>
        <begin position="855"/>
        <end position="867"/>
    </location>
</feature>
<feature type="compositionally biased region" description="Low complexity" evidence="13">
    <location>
        <begin position="178"/>
        <end position="191"/>
    </location>
</feature>
<keyword evidence="9" id="KW-0636">Prenylation</keyword>
<dbReference type="InterPro" id="IPR011989">
    <property type="entry name" value="ARM-like"/>
</dbReference>
<evidence type="ECO:0000256" key="6">
    <source>
        <dbReference type="ARBA" id="ARBA00023134"/>
    </source>
</evidence>
<dbReference type="GO" id="GO:0016020">
    <property type="term" value="C:membrane"/>
    <property type="evidence" value="ECO:0007669"/>
    <property type="project" value="InterPro"/>
</dbReference>
<evidence type="ECO:0000259" key="14">
    <source>
        <dbReference type="Pfam" id="PF07814"/>
    </source>
</evidence>
<dbReference type="SUPFAM" id="SSF52540">
    <property type="entry name" value="P-loop containing nucleoside triphosphate hydrolases"/>
    <property type="match status" value="1"/>
</dbReference>
<evidence type="ECO:0000256" key="12">
    <source>
        <dbReference type="ARBA" id="ARBA00049117"/>
    </source>
</evidence>
<feature type="compositionally biased region" description="Basic and acidic residues" evidence="13">
    <location>
        <begin position="82"/>
        <end position="96"/>
    </location>
</feature>
<evidence type="ECO:0000256" key="8">
    <source>
        <dbReference type="ARBA" id="ARBA00023288"/>
    </source>
</evidence>
<evidence type="ECO:0000256" key="10">
    <source>
        <dbReference type="ARBA" id="ARBA00037969"/>
    </source>
</evidence>
<keyword evidence="2" id="KW-0479">Metal-binding</keyword>
<comment type="catalytic activity">
    <reaction evidence="12">
        <text>GTP + H2O = GDP + phosphate + H(+)</text>
        <dbReference type="Rhea" id="RHEA:19669"/>
        <dbReference type="ChEBI" id="CHEBI:15377"/>
        <dbReference type="ChEBI" id="CHEBI:15378"/>
        <dbReference type="ChEBI" id="CHEBI:37565"/>
        <dbReference type="ChEBI" id="CHEBI:43474"/>
        <dbReference type="ChEBI" id="CHEBI:58189"/>
    </reaction>
    <physiologicalReaction direction="left-to-right" evidence="12">
        <dbReference type="Rhea" id="RHEA:19670"/>
    </physiologicalReaction>
</comment>
<evidence type="ECO:0000313" key="16">
    <source>
        <dbReference type="Proteomes" id="UP000245956"/>
    </source>
</evidence>
<dbReference type="SMART" id="SM00173">
    <property type="entry name" value="RAS"/>
    <property type="match status" value="1"/>
</dbReference>
<comment type="subcellular location">
    <subcellularLocation>
        <location evidence="11">Endomembrane system</location>
        <topology evidence="11">Lipid-anchor</topology>
        <orientation evidence="11">Cytoplasmic side</orientation>
    </subcellularLocation>
</comment>
<dbReference type="PROSITE" id="PS51421">
    <property type="entry name" value="RAS"/>
    <property type="match status" value="1"/>
</dbReference>
<dbReference type="SMART" id="SM00175">
    <property type="entry name" value="RAB"/>
    <property type="match status" value="1"/>
</dbReference>
<keyword evidence="7" id="KW-0472">Membrane</keyword>
<gene>
    <name evidence="15" type="ORF">PCL_07186</name>
</gene>
<keyword evidence="1" id="KW-0488">Methylation</keyword>
<keyword evidence="8" id="KW-0449">Lipoprotein</keyword>
<dbReference type="Pfam" id="PF00071">
    <property type="entry name" value="Ras"/>
    <property type="match status" value="1"/>
</dbReference>
<dbReference type="AlphaFoldDB" id="A0A2U3DSN2"/>
<evidence type="ECO:0000256" key="3">
    <source>
        <dbReference type="ARBA" id="ARBA00022741"/>
    </source>
</evidence>
<sequence length="1064" mass="115801">MASPSGARSAGQKKVVTYGASSRKKPHPPGKSIVDSNSHIARRMQTLPSAGIMGDLGPNELGSSVSPIRHAHLDASPTRSGDGAKRASDGRKRDHATAFGAKGGPKQPASLNPEKAVISKSRTETIATVVGKDARKMSSKSPINKDDKSVKRLHPTAHRDRDMDDSWAGPRARHNEIPARPAGAGASTPTTTRRRRLIDTLAAQRDVTPENEEGLGEAASPSLARRSIADQDSRLQETDRRSGTPASSRIKFTYSQARSTLSESQKQEDLAETPLLGGEDDGIASEARGPSSPLAPPSFGFDDLPDDEETQPAIKSVHELRRAGANHRVSDEMDDLLGRIGNPEGASRTMRRNALCELAHRLQRESFAVKFRDHPSRDNVAKGVGNEKDPTSAFALAAAVVVLLDRGPAPHLERRLCDQGLGRLLGRLLQQDGDIDVIASQIKANVPGMTRASLREVKNDLLQMHIWHGTAPRRLCPRTLGLRLLETLSRCSEHNLLRQVMGELEQELVVVAADCADAEEASEDADYRLVLHCLEVLSSAGIIPGSGDAGAWASQHPASIAKFLSRAVEGWPLSRGETQDAALKLAINTTNTEHGARFFDDSKLLSKLAERVVVGIVQAQQAVGSGPLENDLFDGLLLILGLMINIVEHCPSARASVEDKSLDDLVQVWRENQRVIREADSVDKSKLGVAVEYLSVFLGYLCLSKRGREKMGGGDGIRSLIGSIRDFAALHKAIDGKSHELEVLVTDLRRLAHSGYEMFPVCLITSLASRWDPKSWVGLVAANALGLIRGGGGPTALEVLPIRLASASCDMYCPSDGDDIASSRSLQRAIALTDQPTAFTRAHRQATKRTQRSQPRHERALKKDSISHRETRTNIWPKMSAPKQRKVAIVGSRSVGKSSLAVRFVDGHFVDSYYPTIENTFSKTIRYKGQDFSTEIVDTAGQDEYSILNSKHFIGIHGYMLVYSVSSLPSFEMVQVIREKILNHLGTESVPIVIVGNKSDLRPEQRQVSAEEGKKLSEKLQCGWTEASARYNENVGRAFELLIAQIEKSQNPGEAPEKSNCLIM</sequence>
<evidence type="ECO:0000256" key="1">
    <source>
        <dbReference type="ARBA" id="ARBA00022481"/>
    </source>
</evidence>
<dbReference type="Gene3D" id="1.25.10.10">
    <property type="entry name" value="Leucine-rich Repeat Variant"/>
    <property type="match status" value="1"/>
</dbReference>
<evidence type="ECO:0000256" key="9">
    <source>
        <dbReference type="ARBA" id="ARBA00023289"/>
    </source>
</evidence>